<protein>
    <submittedName>
        <fullName evidence="2">Retron-type RNA-directed DNA polymerase</fullName>
        <ecNumber evidence="2">2.7.7.49</ecNumber>
    </submittedName>
</protein>
<keyword evidence="2" id="KW-0695">RNA-directed DNA polymerase</keyword>
<evidence type="ECO:0000313" key="2">
    <source>
        <dbReference type="EMBL" id="QDH75875.1"/>
    </source>
</evidence>
<accession>A0A514C8D0</accession>
<geneLocation type="plasmid" evidence="2">
    <name>pAER57</name>
</geneLocation>
<sequence length="278" mass="30193">MANQPDPESCMLHREVQGEALTGETDGPAIEPRNQEFGMPMLLSEAEGNTEHGVIRQSCSDPARSETLCTSGSPPHRNWEISAVPSAQAPGGAGKAKSRNPAVHVAEKSDTSVVPEKPSNKGPGPAEIVEERDVAKGNTNRPPAPRTLSRISCASMGLDGVREAARRNKGMQFTALLHHITPQLLAQSFYALRRDAAVGVDGMSWREYEEGLLQRVNDLHGRLHSGAYRATPSRRVYIPKADGRQRPLGIASLECGFHDTWTLSPRSFGHSFHAHLDT</sequence>
<keyword evidence="2" id="KW-0548">Nucleotidyltransferase</keyword>
<organism evidence="2">
    <name type="scientific">Ectopseudomonas mendocina</name>
    <name type="common">Pseudomonas mendocina</name>
    <dbReference type="NCBI Taxonomy" id="300"/>
    <lineage>
        <taxon>Bacteria</taxon>
        <taxon>Pseudomonadati</taxon>
        <taxon>Pseudomonadota</taxon>
        <taxon>Gammaproteobacteria</taxon>
        <taxon>Pseudomonadales</taxon>
        <taxon>Pseudomonadaceae</taxon>
        <taxon>Ectopseudomonas</taxon>
    </lineage>
</organism>
<dbReference type="SUPFAM" id="SSF56672">
    <property type="entry name" value="DNA/RNA polymerases"/>
    <property type="match status" value="1"/>
</dbReference>
<keyword evidence="2" id="KW-0808">Transferase</keyword>
<feature type="region of interest" description="Disordered" evidence="1">
    <location>
        <begin position="49"/>
        <end position="148"/>
    </location>
</feature>
<evidence type="ECO:0000256" key="1">
    <source>
        <dbReference type="SAM" id="MobiDB-lite"/>
    </source>
</evidence>
<dbReference type="AlphaFoldDB" id="A0A514C8D0"/>
<dbReference type="GO" id="GO:0003964">
    <property type="term" value="F:RNA-directed DNA polymerase activity"/>
    <property type="evidence" value="ECO:0007669"/>
    <property type="project" value="UniProtKB-KW"/>
</dbReference>
<dbReference type="EMBL" id="MK671726">
    <property type="protein sequence ID" value="QDH75875.1"/>
    <property type="molecule type" value="Genomic_DNA"/>
</dbReference>
<dbReference type="InterPro" id="IPR043502">
    <property type="entry name" value="DNA/RNA_pol_sf"/>
</dbReference>
<proteinExistence type="predicted"/>
<name>A0A514C8D0_ECTME</name>
<dbReference type="EC" id="2.7.7.49" evidence="2"/>
<keyword evidence="2" id="KW-0614">Plasmid</keyword>
<reference evidence="2" key="1">
    <citation type="journal article" date="2019" name="Front. Microbiol.">
        <title>Identification of a Novel Plasmid Lineage Associated With the Dissemination of Metallo-beta-Lactamase Genes Among Pseudomonads.</title>
        <authorList>
            <person name="Di Pilato V."/>
            <person name="Antonelli A."/>
            <person name="Giani T."/>
            <person name="Henrici De Angelis L."/>
            <person name="Rossolini G.M."/>
            <person name="Pollini S."/>
        </authorList>
    </citation>
    <scope>NUCLEOTIDE SEQUENCE</scope>
    <source>
        <strain evidence="2">57</strain>
        <plasmid evidence="2">pAER57</plasmid>
    </source>
</reference>